<dbReference type="Proteomes" id="UP000779070">
    <property type="component" value="Unassembled WGS sequence"/>
</dbReference>
<accession>A0ABS3A5J4</accession>
<sequence length="159" mass="18317">MKFYLPEEYQDLCRAQFQSYKRKVSLLLPNAVVEHIGSSAIPGAISKGDLDIYVGVEQSQFEQSVQMLTTLGFSEKQNTLRTSELCMLESKTDNVAFQVVANGSQHECFLRFRDYLVSNPELVRHYNKLKQSCEGYSHEDYRTLKSDFIEQVLNESWKG</sequence>
<evidence type="ECO:0000313" key="2">
    <source>
        <dbReference type="Proteomes" id="UP000779070"/>
    </source>
</evidence>
<proteinExistence type="predicted"/>
<protein>
    <submittedName>
        <fullName evidence="1">GrpB family protein</fullName>
    </submittedName>
</protein>
<dbReference type="InterPro" id="IPR043519">
    <property type="entry name" value="NT_sf"/>
</dbReference>
<dbReference type="RefSeq" id="WP_206371049.1">
    <property type="nucleotide sequence ID" value="NZ_CAWPTM010000089.1"/>
</dbReference>
<name>A0ABS3A5J4_9VIBR</name>
<dbReference type="EMBL" id="JAFHLB010000019">
    <property type="protein sequence ID" value="MBN3578967.1"/>
    <property type="molecule type" value="Genomic_DNA"/>
</dbReference>
<dbReference type="PANTHER" id="PTHR34822">
    <property type="entry name" value="GRPB DOMAIN PROTEIN (AFU_ORTHOLOGUE AFUA_1G01530)"/>
    <property type="match status" value="1"/>
</dbReference>
<dbReference type="PANTHER" id="PTHR34822:SF1">
    <property type="entry name" value="GRPB FAMILY PROTEIN"/>
    <property type="match status" value="1"/>
</dbReference>
<evidence type="ECO:0000313" key="1">
    <source>
        <dbReference type="EMBL" id="MBN3578967.1"/>
    </source>
</evidence>
<comment type="caution">
    <text evidence="1">The sequence shown here is derived from an EMBL/GenBank/DDBJ whole genome shotgun (WGS) entry which is preliminary data.</text>
</comment>
<dbReference type="InterPro" id="IPR007344">
    <property type="entry name" value="GrpB/CoaE"/>
</dbReference>
<organism evidence="1 2">
    <name type="scientific">Vibrio neptunius</name>
    <dbReference type="NCBI Taxonomy" id="170651"/>
    <lineage>
        <taxon>Bacteria</taxon>
        <taxon>Pseudomonadati</taxon>
        <taxon>Pseudomonadota</taxon>
        <taxon>Gammaproteobacteria</taxon>
        <taxon>Vibrionales</taxon>
        <taxon>Vibrionaceae</taxon>
        <taxon>Vibrio</taxon>
    </lineage>
</organism>
<gene>
    <name evidence="1" type="ORF">JYA62_14975</name>
</gene>
<dbReference type="SUPFAM" id="SSF81301">
    <property type="entry name" value="Nucleotidyltransferase"/>
    <property type="match status" value="1"/>
</dbReference>
<dbReference type="Pfam" id="PF04229">
    <property type="entry name" value="GrpB"/>
    <property type="match status" value="1"/>
</dbReference>
<keyword evidence="2" id="KW-1185">Reference proteome</keyword>
<dbReference type="Gene3D" id="3.30.460.10">
    <property type="entry name" value="Beta Polymerase, domain 2"/>
    <property type="match status" value="1"/>
</dbReference>
<reference evidence="1 2" key="1">
    <citation type="submission" date="2021-02" db="EMBL/GenBank/DDBJ databases">
        <title>Draft Genome Sequences of 5 Vibrio neptunius Strains Isolated From of Bivalve Hatcheries.</title>
        <authorList>
            <person name="Galvis F."/>
            <person name="Barja J.L."/>
            <person name="Lemos M.L."/>
            <person name="Balado M."/>
        </authorList>
    </citation>
    <scope>NUCLEOTIDE SEQUENCE [LARGE SCALE GENOMIC DNA]</scope>
    <source>
        <strain evidence="1 2">PP-145.98</strain>
    </source>
</reference>